<sequence>MSRPAVTAGSRPPGQGRPPNDQNGLNGQGGPTGAVPEPPASGSGGGARLWSRLGAEAGRGAAAMLAVLCAATSLSGVLVGWAWLGPVVVCVGATLGAAAAARAAGASTPVPTIAGALGLCLAATPLFFPGTGWWGLVPDGTTLRLAVDLVAEANHTAAAETAPVASERPVVFMTCLLLGLTALMVDLVAFGLLMPALTALPLAAVLAAASVVKTSGAGLVPLAATAAAFLLLLGAARLPEATRLPSRPPPGGTVRAGTVRGAGIIAASIAAMLLVPPLLPGFGTGLFPEGTRLNAIGRPTGVSTLLDLGNNLRSARGPAPVSYYTNSEAPLYLRTAVIGDLDAARWMPDDELADRSVVSVVSGRLPRAGGEPLAGGGTVTRVVTEEYQSPWLPLPAGARSVAGLEGRWGWSRDTSTLRAMAGTSSAGQAYTVVSGSPTVTAERLERSSGSRSGGTALQYSTVPDGLPGIVTETASRVVAEAGATTAYEQAVALQNHLRGPGYTYSEQTPLEQGYDGGGLDVVGAFLEQRSGYCVHYASAMALMARTLGIPSRIAIGYSPGRETSQTRQGPNGTVLTGYVLSARNAHAWPELHFPGIGWVPFEPTPGRGAVPEYAPAPTAAPADPAMEDFPVSLPTMEATAEATEPSPEVSGPQATAAEEPRTTGALPWIAAGLAGAALLFLPWLLRREQRRRRLRLIDGGRSPQDPDHPTDAAGQSDSWQPAPWQFGAEAAWQELVALARDYGYGPRPTESPAAFTRRLASGTPEAADALDLLRRAYEAGTYGRPTAAAPATGGSLARALAEVEGALSSAAPPAVRARARYLPASSFALARTSPPET</sequence>
<keyword evidence="2" id="KW-1133">Transmembrane helix</keyword>
<feature type="domain" description="Transglutaminase-like" evidence="3">
    <location>
        <begin position="525"/>
        <end position="605"/>
    </location>
</feature>
<feature type="region of interest" description="Disordered" evidence="1">
    <location>
        <begin position="609"/>
        <end position="660"/>
    </location>
</feature>
<dbReference type="SUPFAM" id="SSF54001">
    <property type="entry name" value="Cysteine proteinases"/>
    <property type="match status" value="1"/>
</dbReference>
<dbReference type="Gene3D" id="3.10.620.30">
    <property type="match status" value="1"/>
</dbReference>
<dbReference type="Pfam" id="PF13559">
    <property type="entry name" value="DUF4129"/>
    <property type="match status" value="1"/>
</dbReference>
<evidence type="ECO:0000256" key="2">
    <source>
        <dbReference type="SAM" id="Phobius"/>
    </source>
</evidence>
<feature type="transmembrane region" description="Helical" evidence="2">
    <location>
        <begin position="170"/>
        <end position="189"/>
    </location>
</feature>
<dbReference type="InterPro" id="IPR021878">
    <property type="entry name" value="TgpA_N"/>
</dbReference>
<dbReference type="PANTHER" id="PTHR42736:SF1">
    <property type="entry name" value="PROTEIN-GLUTAMINE GAMMA-GLUTAMYLTRANSFERASE"/>
    <property type="match status" value="1"/>
</dbReference>
<keyword evidence="2" id="KW-0812">Transmembrane</keyword>
<dbReference type="PANTHER" id="PTHR42736">
    <property type="entry name" value="PROTEIN-GLUTAMINE GAMMA-GLUTAMYLTRANSFERASE"/>
    <property type="match status" value="1"/>
</dbReference>
<reference evidence="5" key="1">
    <citation type="journal article" date="2019" name="Int. J. Syst. Evol. Microbiol.">
        <title>The Global Catalogue of Microorganisms (GCM) 10K type strain sequencing project: providing services to taxonomists for standard genome sequencing and annotation.</title>
        <authorList>
            <consortium name="The Broad Institute Genomics Platform"/>
            <consortium name="The Broad Institute Genome Sequencing Center for Infectious Disease"/>
            <person name="Wu L."/>
            <person name="Ma J."/>
        </authorList>
    </citation>
    <scope>NUCLEOTIDE SEQUENCE [LARGE SCALE GENOMIC DNA]</scope>
    <source>
        <strain evidence="5">JCM 30742</strain>
    </source>
</reference>
<keyword evidence="2" id="KW-0472">Membrane</keyword>
<evidence type="ECO:0000259" key="3">
    <source>
        <dbReference type="SMART" id="SM00460"/>
    </source>
</evidence>
<proteinExistence type="predicted"/>
<dbReference type="Proteomes" id="UP001500752">
    <property type="component" value="Unassembled WGS sequence"/>
</dbReference>
<dbReference type="Pfam" id="PF11992">
    <property type="entry name" value="TgpA_N"/>
    <property type="match status" value="1"/>
</dbReference>
<feature type="transmembrane region" description="Helical" evidence="2">
    <location>
        <begin position="81"/>
        <end position="101"/>
    </location>
</feature>
<gene>
    <name evidence="4" type="ORF">GCM10023081_32750</name>
</gene>
<dbReference type="InterPro" id="IPR052901">
    <property type="entry name" value="Bact_TGase-like"/>
</dbReference>
<feature type="transmembrane region" description="Helical" evidence="2">
    <location>
        <begin position="665"/>
        <end position="685"/>
    </location>
</feature>
<comment type="caution">
    <text evidence="4">The sequence shown here is derived from an EMBL/GenBank/DDBJ whole genome shotgun (WGS) entry which is preliminary data.</text>
</comment>
<dbReference type="Pfam" id="PF01841">
    <property type="entry name" value="Transglut_core"/>
    <property type="match status" value="1"/>
</dbReference>
<dbReference type="RefSeq" id="WP_345152422.1">
    <property type="nucleotide sequence ID" value="NZ_BAABEO010000023.1"/>
</dbReference>
<dbReference type="InterPro" id="IPR038765">
    <property type="entry name" value="Papain-like_cys_pep_sf"/>
</dbReference>
<feature type="compositionally biased region" description="Low complexity" evidence="1">
    <location>
        <begin position="609"/>
        <end position="624"/>
    </location>
</feature>
<feature type="region of interest" description="Disordered" evidence="1">
    <location>
        <begin position="696"/>
        <end position="721"/>
    </location>
</feature>
<dbReference type="InterPro" id="IPR002931">
    <property type="entry name" value="Transglutaminase-like"/>
</dbReference>
<feature type="transmembrane region" description="Helical" evidence="2">
    <location>
        <begin position="113"/>
        <end position="136"/>
    </location>
</feature>
<protein>
    <submittedName>
        <fullName evidence="4">DUF3488 and transglutaminase-like domain-containing protein</fullName>
    </submittedName>
</protein>
<evidence type="ECO:0000256" key="1">
    <source>
        <dbReference type="SAM" id="MobiDB-lite"/>
    </source>
</evidence>
<name>A0ABP7CQ87_9MICC</name>
<evidence type="ECO:0000313" key="4">
    <source>
        <dbReference type="EMBL" id="GAA3692803.1"/>
    </source>
</evidence>
<feature type="region of interest" description="Disordered" evidence="1">
    <location>
        <begin position="1"/>
        <end position="48"/>
    </location>
</feature>
<evidence type="ECO:0000313" key="5">
    <source>
        <dbReference type="Proteomes" id="UP001500752"/>
    </source>
</evidence>
<dbReference type="SMART" id="SM00460">
    <property type="entry name" value="TGc"/>
    <property type="match status" value="1"/>
</dbReference>
<feature type="transmembrane region" description="Helical" evidence="2">
    <location>
        <begin position="259"/>
        <end position="279"/>
    </location>
</feature>
<dbReference type="InterPro" id="IPR025403">
    <property type="entry name" value="TgpA-like_C"/>
</dbReference>
<keyword evidence="5" id="KW-1185">Reference proteome</keyword>
<dbReference type="EMBL" id="BAABEO010000023">
    <property type="protein sequence ID" value="GAA3692803.1"/>
    <property type="molecule type" value="Genomic_DNA"/>
</dbReference>
<accession>A0ABP7CQ87</accession>
<feature type="transmembrane region" description="Helical" evidence="2">
    <location>
        <begin position="218"/>
        <end position="238"/>
    </location>
</feature>
<organism evidence="4 5">
    <name type="scientific">Arthrobacter ginkgonis</name>
    <dbReference type="NCBI Taxonomy" id="1630594"/>
    <lineage>
        <taxon>Bacteria</taxon>
        <taxon>Bacillati</taxon>
        <taxon>Actinomycetota</taxon>
        <taxon>Actinomycetes</taxon>
        <taxon>Micrococcales</taxon>
        <taxon>Micrococcaceae</taxon>
        <taxon>Arthrobacter</taxon>
    </lineage>
</organism>
<feature type="compositionally biased region" description="Low complexity" evidence="1">
    <location>
        <begin position="634"/>
        <end position="648"/>
    </location>
</feature>